<gene>
    <name evidence="1" type="ORF">SPELUC_LOCUS6866</name>
</gene>
<comment type="caution">
    <text evidence="1">The sequence shown here is derived from an EMBL/GenBank/DDBJ whole genome shotgun (WGS) entry which is preliminary data.</text>
</comment>
<name>A0ACA9MLD0_9GLOM</name>
<organism evidence="1 2">
    <name type="scientific">Cetraspora pellucida</name>
    <dbReference type="NCBI Taxonomy" id="1433469"/>
    <lineage>
        <taxon>Eukaryota</taxon>
        <taxon>Fungi</taxon>
        <taxon>Fungi incertae sedis</taxon>
        <taxon>Mucoromycota</taxon>
        <taxon>Glomeromycotina</taxon>
        <taxon>Glomeromycetes</taxon>
        <taxon>Diversisporales</taxon>
        <taxon>Gigasporaceae</taxon>
        <taxon>Cetraspora</taxon>
    </lineage>
</organism>
<dbReference type="Proteomes" id="UP000789366">
    <property type="component" value="Unassembled WGS sequence"/>
</dbReference>
<evidence type="ECO:0000313" key="1">
    <source>
        <dbReference type="EMBL" id="CAG8594161.1"/>
    </source>
</evidence>
<evidence type="ECO:0000313" key="2">
    <source>
        <dbReference type="Proteomes" id="UP000789366"/>
    </source>
</evidence>
<accession>A0ACA9MLD0</accession>
<dbReference type="EMBL" id="CAJVPW010008481">
    <property type="protein sequence ID" value="CAG8594161.1"/>
    <property type="molecule type" value="Genomic_DNA"/>
</dbReference>
<reference evidence="1" key="1">
    <citation type="submission" date="2021-06" db="EMBL/GenBank/DDBJ databases">
        <authorList>
            <person name="Kallberg Y."/>
            <person name="Tangrot J."/>
            <person name="Rosling A."/>
        </authorList>
    </citation>
    <scope>NUCLEOTIDE SEQUENCE</scope>
    <source>
        <strain evidence="1">28 12/20/2015</strain>
    </source>
</reference>
<sequence>MLLVQKNTEPDSSKINEAIRLFSGLADLDFEPGYNNYIYFQYLSNSKDDITLLDTHHSEKFLINILFELQEFASLPHFGHQYKKYPNSMNPELPSLDKNKISHKDLLFRILIAYADIIYTDLKHLITLNAFVLASSSNANKCRFYKSWFSLQLLGSSKENRVKIPAIFLVKEGYCKLEDYLSERDFFQLIKDKIILSKGASLVMTKYRWLKIASIRKRFVNFQSQLLEQKNYKLDHKELAFEEASEIEEASETYPDFLSFVYSTTFIHSSVDTGKTKALKGTLNSLARNKENLSCFIWVSYCKTLSNKTKSKIESTHHIELYGRQSYVVILDEVNAIMHQMFSETVKILYDPEKSLEAIRRSLNMLQEEAGIFFEIPNHFDAIIGISNIKIESSEVFQEPNRNLIHAKLSALRLIDLSTAVKEHQEWDKIADCYVLDASSAVETYIEAEYQRCLSAKYFLKILCSLVSSTKALLEIIFAKGTITDREIVSNSIKAVKKNIKSFDAELIANTPNIILDNAEVLKQIFIHSFTDNMILQ</sequence>
<protein>
    <submittedName>
        <fullName evidence="1">12097_t:CDS:1</fullName>
    </submittedName>
</protein>
<keyword evidence="2" id="KW-1185">Reference proteome</keyword>
<proteinExistence type="predicted"/>